<dbReference type="RefSeq" id="WP_184093066.1">
    <property type="nucleotide sequence ID" value="NZ_AP023367.1"/>
</dbReference>
<evidence type="ECO:0000259" key="3">
    <source>
        <dbReference type="Pfam" id="PF01551"/>
    </source>
</evidence>
<keyword evidence="2" id="KW-0472">Membrane</keyword>
<dbReference type="AlphaFoldDB" id="A0A6S6QYK0"/>
<sequence>MKKHSLAEFFKSKSFYALLCVGALAIIAITMVGLNQSSDKNEGKNLVDLNEPIASDVADNSDNSQIDTKTDPNNTTSDTAANNEPGAGTAEVAQNPNGQNVYNEPVTDGSLLEFDIVDEQEAVAANEPEKTTQTAKNTPESTEETASVPEDSQEVMSPDSLYFDDEEDLTWPVMGNILMNYSDDKVVYHETLAQFKVNPAILIDAEVGTEVLSAATGVVKSITTTDETGLTVTVDIGSGYSLVYGQLMDDIKFEVGDMINEGQTIGTVAEPTMYYTVEGSNLFFQVLKDDTTLNPMLYLE</sequence>
<dbReference type="CDD" id="cd12797">
    <property type="entry name" value="M23_peptidase"/>
    <property type="match status" value="1"/>
</dbReference>
<dbReference type="Gene3D" id="2.70.70.10">
    <property type="entry name" value="Glucose Permease (Domain IIA)"/>
    <property type="match status" value="1"/>
</dbReference>
<keyword evidence="2" id="KW-1133">Transmembrane helix</keyword>
<keyword evidence="2" id="KW-0812">Transmembrane</keyword>
<feature type="compositionally biased region" description="Polar residues" evidence="1">
    <location>
        <begin position="131"/>
        <end position="140"/>
    </location>
</feature>
<dbReference type="PANTHER" id="PTHR21666:SF270">
    <property type="entry name" value="MUREIN HYDROLASE ACTIVATOR ENVC"/>
    <property type="match status" value="1"/>
</dbReference>
<dbReference type="SUPFAM" id="SSF51261">
    <property type="entry name" value="Duplicated hybrid motif"/>
    <property type="match status" value="1"/>
</dbReference>
<dbReference type="KEGG" id="acel:acsn021_00840"/>
<dbReference type="Pfam" id="PF01551">
    <property type="entry name" value="Peptidase_M23"/>
    <property type="match status" value="1"/>
</dbReference>
<evidence type="ECO:0000256" key="1">
    <source>
        <dbReference type="SAM" id="MobiDB-lite"/>
    </source>
</evidence>
<evidence type="ECO:0000256" key="2">
    <source>
        <dbReference type="SAM" id="Phobius"/>
    </source>
</evidence>
<dbReference type="PANTHER" id="PTHR21666">
    <property type="entry name" value="PEPTIDASE-RELATED"/>
    <property type="match status" value="1"/>
</dbReference>
<feature type="compositionally biased region" description="Polar residues" evidence="1">
    <location>
        <begin position="58"/>
        <end position="82"/>
    </location>
</feature>
<dbReference type="InterPro" id="IPR011055">
    <property type="entry name" value="Dup_hybrid_motif"/>
</dbReference>
<accession>A0A6S6QYK0</accession>
<feature type="domain" description="M23ase beta-sheet core" evidence="3">
    <location>
        <begin position="199"/>
        <end position="295"/>
    </location>
</feature>
<reference evidence="4 5" key="1">
    <citation type="journal article" date="2016" name="Int. J. Syst. Evol. Microbiol.">
        <title>Descriptions of Anaerotaenia torta gen. nov., sp. nov. and Anaerocolumna cellulosilytica gen. nov., sp. nov. isolated from a methanogenic reactor of cattle waste.</title>
        <authorList>
            <person name="Uek A."/>
            <person name="Ohtaki Y."/>
            <person name="Kaku N."/>
            <person name="Ueki K."/>
        </authorList>
    </citation>
    <scope>NUCLEOTIDE SEQUENCE [LARGE SCALE GENOMIC DNA]</scope>
    <source>
        <strain evidence="4 5">SN021</strain>
    </source>
</reference>
<evidence type="ECO:0000313" key="4">
    <source>
        <dbReference type="EMBL" id="BCJ92515.1"/>
    </source>
</evidence>
<feature type="region of interest" description="Disordered" evidence="1">
    <location>
        <begin position="124"/>
        <end position="156"/>
    </location>
</feature>
<name>A0A6S6QYK0_9FIRM</name>
<dbReference type="Proteomes" id="UP000515561">
    <property type="component" value="Chromosome"/>
</dbReference>
<protein>
    <recommendedName>
        <fullName evidence="3">M23ase beta-sheet core domain-containing protein</fullName>
    </recommendedName>
</protein>
<feature type="transmembrane region" description="Helical" evidence="2">
    <location>
        <begin position="15"/>
        <end position="34"/>
    </location>
</feature>
<dbReference type="EMBL" id="AP023367">
    <property type="protein sequence ID" value="BCJ92515.1"/>
    <property type="molecule type" value="Genomic_DNA"/>
</dbReference>
<keyword evidence="5" id="KW-1185">Reference proteome</keyword>
<gene>
    <name evidence="4" type="ORF">acsn021_00840</name>
</gene>
<organism evidence="4 5">
    <name type="scientific">Anaerocolumna cellulosilytica</name>
    <dbReference type="NCBI Taxonomy" id="433286"/>
    <lineage>
        <taxon>Bacteria</taxon>
        <taxon>Bacillati</taxon>
        <taxon>Bacillota</taxon>
        <taxon>Clostridia</taxon>
        <taxon>Lachnospirales</taxon>
        <taxon>Lachnospiraceae</taxon>
        <taxon>Anaerocolumna</taxon>
    </lineage>
</organism>
<dbReference type="InterPro" id="IPR016047">
    <property type="entry name" value="M23ase_b-sheet_dom"/>
</dbReference>
<dbReference type="InterPro" id="IPR050570">
    <property type="entry name" value="Cell_wall_metabolism_enzyme"/>
</dbReference>
<evidence type="ECO:0000313" key="5">
    <source>
        <dbReference type="Proteomes" id="UP000515561"/>
    </source>
</evidence>
<dbReference type="GO" id="GO:0004222">
    <property type="term" value="F:metalloendopeptidase activity"/>
    <property type="evidence" value="ECO:0007669"/>
    <property type="project" value="TreeGrafter"/>
</dbReference>
<proteinExistence type="predicted"/>
<feature type="region of interest" description="Disordered" evidence="1">
    <location>
        <begin position="55"/>
        <end position="105"/>
    </location>
</feature>
<feature type="compositionally biased region" description="Polar residues" evidence="1">
    <location>
        <begin position="92"/>
        <end position="102"/>
    </location>
</feature>